<dbReference type="SUPFAM" id="SSF56487">
    <property type="entry name" value="SRCR-like"/>
    <property type="match status" value="2"/>
</dbReference>
<feature type="domain" description="SRCR" evidence="6">
    <location>
        <begin position="16"/>
        <end position="118"/>
    </location>
</feature>
<sequence>GTPGPYLTKFAERVSVRIFNVTSTVKYVHGGLELSLDQHSWGFPCQEHFDTKTGQVVCRMFNYQRGEVISLSLLGTSANTKFPHSFDCQGDESSLDLCSMTELIMSCGASESVGVICFNNSKDVLEMRVASAQKTPIQVSGLLEVRLTPLLEWGTVCDDVFTDNSATSACKYMGYKHGEFGAISEVSKKARFLLDEVSCQVDQEFLDCDHDTWGQHDCSVHE</sequence>
<dbReference type="GO" id="GO:0016020">
    <property type="term" value="C:membrane"/>
    <property type="evidence" value="ECO:0007669"/>
    <property type="project" value="InterPro"/>
</dbReference>
<feature type="non-terminal residue" evidence="7">
    <location>
        <position position="222"/>
    </location>
</feature>
<dbReference type="Pfam" id="PF00530">
    <property type="entry name" value="SRCR"/>
    <property type="match status" value="2"/>
</dbReference>
<gene>
    <name evidence="7" type="ORF">GSLYS_00014720001</name>
</gene>
<evidence type="ECO:0000259" key="6">
    <source>
        <dbReference type="PROSITE" id="PS50287"/>
    </source>
</evidence>
<evidence type="ECO:0000313" key="7">
    <source>
        <dbReference type="EMBL" id="CAL1541078.1"/>
    </source>
</evidence>
<dbReference type="PROSITE" id="PS50287">
    <property type="entry name" value="SRCR_2"/>
    <property type="match status" value="2"/>
</dbReference>
<evidence type="ECO:0000256" key="3">
    <source>
        <dbReference type="ARBA" id="ARBA00023157"/>
    </source>
</evidence>
<comment type="caution">
    <text evidence="5">Lacks conserved residue(s) required for the propagation of feature annotation.</text>
</comment>
<name>A0AAV2I4U6_LYMST</name>
<dbReference type="SMART" id="SM00202">
    <property type="entry name" value="SR"/>
    <property type="match status" value="2"/>
</dbReference>
<keyword evidence="2" id="KW-0677">Repeat</keyword>
<comment type="caution">
    <text evidence="7">The sequence shown here is derived from an EMBL/GenBank/DDBJ whole genome shotgun (WGS) entry which is preliminary data.</text>
</comment>
<evidence type="ECO:0000256" key="4">
    <source>
        <dbReference type="ARBA" id="ARBA00023180"/>
    </source>
</evidence>
<feature type="disulfide bond" evidence="5">
    <location>
        <begin position="88"/>
        <end position="98"/>
    </location>
</feature>
<dbReference type="PANTHER" id="PTHR19331">
    <property type="entry name" value="SCAVENGER RECEPTOR DOMAIN-CONTAINING"/>
    <property type="match status" value="1"/>
</dbReference>
<evidence type="ECO:0000313" key="8">
    <source>
        <dbReference type="Proteomes" id="UP001497497"/>
    </source>
</evidence>
<protein>
    <recommendedName>
        <fullName evidence="6">SRCR domain-containing protein</fullName>
    </recommendedName>
</protein>
<proteinExistence type="predicted"/>
<reference evidence="7 8" key="1">
    <citation type="submission" date="2024-04" db="EMBL/GenBank/DDBJ databases">
        <authorList>
            <consortium name="Genoscope - CEA"/>
            <person name="William W."/>
        </authorList>
    </citation>
    <scope>NUCLEOTIDE SEQUENCE [LARGE SCALE GENOMIC DNA]</scope>
</reference>
<keyword evidence="8" id="KW-1185">Reference proteome</keyword>
<dbReference type="AlphaFoldDB" id="A0AAV2I4U6"/>
<dbReference type="Gene3D" id="3.10.250.10">
    <property type="entry name" value="SRCR-like domain"/>
    <property type="match status" value="2"/>
</dbReference>
<evidence type="ECO:0000256" key="1">
    <source>
        <dbReference type="ARBA" id="ARBA00022729"/>
    </source>
</evidence>
<dbReference type="EMBL" id="CAXITT010000413">
    <property type="protein sequence ID" value="CAL1541078.1"/>
    <property type="molecule type" value="Genomic_DNA"/>
</dbReference>
<organism evidence="7 8">
    <name type="scientific">Lymnaea stagnalis</name>
    <name type="common">Great pond snail</name>
    <name type="synonym">Helix stagnalis</name>
    <dbReference type="NCBI Taxonomy" id="6523"/>
    <lineage>
        <taxon>Eukaryota</taxon>
        <taxon>Metazoa</taxon>
        <taxon>Spiralia</taxon>
        <taxon>Lophotrochozoa</taxon>
        <taxon>Mollusca</taxon>
        <taxon>Gastropoda</taxon>
        <taxon>Heterobranchia</taxon>
        <taxon>Euthyneura</taxon>
        <taxon>Panpulmonata</taxon>
        <taxon>Hygrophila</taxon>
        <taxon>Lymnaeoidea</taxon>
        <taxon>Lymnaeidae</taxon>
        <taxon>Lymnaea</taxon>
    </lineage>
</organism>
<keyword evidence="4" id="KW-0325">Glycoprotein</keyword>
<keyword evidence="3 5" id="KW-1015">Disulfide bond</keyword>
<feature type="non-terminal residue" evidence="7">
    <location>
        <position position="1"/>
    </location>
</feature>
<evidence type="ECO:0000256" key="2">
    <source>
        <dbReference type="ARBA" id="ARBA00022737"/>
    </source>
</evidence>
<dbReference type="Proteomes" id="UP001497497">
    <property type="component" value="Unassembled WGS sequence"/>
</dbReference>
<dbReference type="InterPro" id="IPR036772">
    <property type="entry name" value="SRCR-like_dom_sf"/>
</dbReference>
<feature type="domain" description="SRCR" evidence="6">
    <location>
        <begin position="127"/>
        <end position="222"/>
    </location>
</feature>
<dbReference type="PANTHER" id="PTHR19331:SF465">
    <property type="entry name" value="EGG PEPTIDE SPERACT RECEPTOR"/>
    <property type="match status" value="1"/>
</dbReference>
<dbReference type="InterPro" id="IPR001190">
    <property type="entry name" value="SRCR"/>
</dbReference>
<evidence type="ECO:0000256" key="5">
    <source>
        <dbReference type="PROSITE-ProRule" id="PRU00196"/>
    </source>
</evidence>
<keyword evidence="1" id="KW-0732">Signal</keyword>
<accession>A0AAV2I4U6</accession>